<name>A0A6I4I6I3_9SPHI</name>
<dbReference type="Proteomes" id="UP000434850">
    <property type="component" value="Unassembled WGS sequence"/>
</dbReference>
<reference evidence="1 2" key="1">
    <citation type="submission" date="2019-12" db="EMBL/GenBank/DDBJ databases">
        <title>Mucilaginibacter sp. HME9299 genome sequencing and assembly.</title>
        <authorList>
            <person name="Kang H."/>
            <person name="Kim H."/>
            <person name="Joh K."/>
        </authorList>
    </citation>
    <scope>NUCLEOTIDE SEQUENCE [LARGE SCALE GENOMIC DNA]</scope>
    <source>
        <strain evidence="1 2">HME9299</strain>
    </source>
</reference>
<organism evidence="1 2">
    <name type="scientific">Mucilaginibacter aquatilis</name>
    <dbReference type="NCBI Taxonomy" id="1517760"/>
    <lineage>
        <taxon>Bacteria</taxon>
        <taxon>Pseudomonadati</taxon>
        <taxon>Bacteroidota</taxon>
        <taxon>Sphingobacteriia</taxon>
        <taxon>Sphingobacteriales</taxon>
        <taxon>Sphingobacteriaceae</taxon>
        <taxon>Mucilaginibacter</taxon>
    </lineage>
</organism>
<gene>
    <name evidence="1" type="ORF">GO816_06145</name>
</gene>
<evidence type="ECO:0000313" key="1">
    <source>
        <dbReference type="EMBL" id="MVN90701.1"/>
    </source>
</evidence>
<comment type="caution">
    <text evidence="1">The sequence shown here is derived from an EMBL/GenBank/DDBJ whole genome shotgun (WGS) entry which is preliminary data.</text>
</comment>
<accession>A0A6I4I6I3</accession>
<evidence type="ECO:0000313" key="2">
    <source>
        <dbReference type="Proteomes" id="UP000434850"/>
    </source>
</evidence>
<proteinExistence type="predicted"/>
<sequence>MNSVQTQPLNVALVVHTCDRYSFLFEGFGYFFKKYWDFNINCKLYFATEELDAAVPGFTNIKSGKGEWADRLHYLLTNVVHEEYVIYMQEDMWLNKAVSAQFMNQLFVLANKNHWKQVKLTSSNVYKTHATDVFIEGFQIARLDNSASGYLMSHQVTLWEGKFLAEQMRKGEHPWRNERKGTKRLKKLNPEIYQVDYFAENGQPAVNNNLPQAAYSEYHTVSANSMLQANTLPYINELNEGTTAERTYANELLRHYQQQLTHDGKAKPRKEDLFKKIKKLFIK</sequence>
<protein>
    <recommendedName>
        <fullName evidence="3">Glycosyl transferase family 2</fullName>
    </recommendedName>
</protein>
<evidence type="ECO:0008006" key="3">
    <source>
        <dbReference type="Google" id="ProtNLM"/>
    </source>
</evidence>
<dbReference type="RefSeq" id="WP_157540475.1">
    <property type="nucleotide sequence ID" value="NZ_WQLA01000002.1"/>
</dbReference>
<dbReference type="AlphaFoldDB" id="A0A6I4I6I3"/>
<dbReference type="OrthoDB" id="8807075at2"/>
<keyword evidence="2" id="KW-1185">Reference proteome</keyword>
<dbReference type="EMBL" id="WQLA01000002">
    <property type="protein sequence ID" value="MVN90701.1"/>
    <property type="molecule type" value="Genomic_DNA"/>
</dbReference>